<reference evidence="2" key="1">
    <citation type="submission" date="2013-12" db="EMBL/GenBank/DDBJ databases">
        <title>The complete genome sequence of Methanobacterium sp. BRM9.</title>
        <authorList>
            <consortium name="Pastoral Greenhouse Gas Research Consortium"/>
            <person name="Kelly W.J."/>
            <person name="Leahy S.C."/>
            <person name="Perry R."/>
            <person name="Li D."/>
            <person name="Altermann E."/>
            <person name="Lambie S.C."/>
            <person name="Attwood G.T."/>
        </authorList>
    </citation>
    <scope>NUCLEOTIDE SEQUENCE [LARGE SCALE GENOMIC DNA]</scope>
    <source>
        <strain evidence="2">BRM9</strain>
    </source>
</reference>
<feature type="region of interest" description="Disordered" evidence="1">
    <location>
        <begin position="276"/>
        <end position="310"/>
    </location>
</feature>
<gene>
    <name evidence="2" type="ORF">BRM9_0573</name>
    <name evidence="3" type="ORF">MB9_1611</name>
</gene>
<dbReference type="GeneID" id="26739850"/>
<dbReference type="EMBL" id="LN734822">
    <property type="protein sequence ID" value="CEL25246.1"/>
    <property type="molecule type" value="Genomic_DNA"/>
</dbReference>
<evidence type="ECO:0000313" key="2">
    <source>
        <dbReference type="EMBL" id="AIS31396.1"/>
    </source>
</evidence>
<evidence type="ECO:0000313" key="5">
    <source>
        <dbReference type="Proteomes" id="UP000062768"/>
    </source>
</evidence>
<dbReference type="GO" id="GO:0016491">
    <property type="term" value="F:oxidoreductase activity"/>
    <property type="evidence" value="ECO:0007669"/>
    <property type="project" value="InterPro"/>
</dbReference>
<sequence>MFKIFGRKSDERGEGEFLEIAVTEPVDCMGDFTFNFHWQHQGEKLDPSWKIPGNDLTFSEVVEHLKSGGNVRINGDAGHRLGSSMGVDLQYFGGSGSDLPVGDIYVEGDVDTRMGISMTRGSIYVKGQVKEPMGNVVEVKSRQNGYRQFRSITDIVSNGFDGDKVIGCQFAGKKFIIHDGTVKDTVGARLDVDVDIVKKGDVDLSTGILMRQGSVRIQGNTGKNTGALLNGGTIIIEGNTDDFTAIDMIKGTIIVNGDAGKFLAANKKNGMILAKKGSPIPPASEKPLQSEDQQLLISNGFNPHDFKKFE</sequence>
<dbReference type="EMBL" id="CP006933">
    <property type="protein sequence ID" value="AIS31396.1"/>
    <property type="molecule type" value="Genomic_DNA"/>
</dbReference>
<name>A0A089Z9A6_METFO</name>
<dbReference type="Gene3D" id="2.160.20.60">
    <property type="entry name" value="Glutamate synthase, alpha subunit, C-terminal domain"/>
    <property type="match status" value="1"/>
</dbReference>
<accession>A0A089Z9A6</accession>
<dbReference type="AlphaFoldDB" id="A0A089Z9A6"/>
<proteinExistence type="predicted"/>
<dbReference type="RefSeq" id="WP_048084726.1">
    <property type="nucleotide sequence ID" value="NZ_CP006933.1"/>
</dbReference>
<dbReference type="PANTHER" id="PTHR39673:SF8">
    <property type="entry name" value="GLUTAMATE SYNTHASE ALPHA SUBUNIT C-TERMINAL DOMAIN-CONTAINING PROTEIN"/>
    <property type="match status" value="1"/>
</dbReference>
<dbReference type="OrthoDB" id="146853at2157"/>
<dbReference type="Proteomes" id="UP000029661">
    <property type="component" value="Chromosome"/>
</dbReference>
<dbReference type="STRING" id="2162.BRM9_0573"/>
<evidence type="ECO:0000256" key="1">
    <source>
        <dbReference type="SAM" id="MobiDB-lite"/>
    </source>
</evidence>
<evidence type="ECO:0000313" key="3">
    <source>
        <dbReference type="EMBL" id="CEL25246.1"/>
    </source>
</evidence>
<dbReference type="PATRIC" id="fig|2162.10.peg.1679"/>
<organism evidence="2 4">
    <name type="scientific">Methanobacterium formicicum</name>
    <dbReference type="NCBI Taxonomy" id="2162"/>
    <lineage>
        <taxon>Archaea</taxon>
        <taxon>Methanobacteriati</taxon>
        <taxon>Methanobacteriota</taxon>
        <taxon>Methanomada group</taxon>
        <taxon>Methanobacteria</taxon>
        <taxon>Methanobacteriales</taxon>
        <taxon>Methanobacteriaceae</taxon>
        <taxon>Methanobacterium</taxon>
    </lineage>
</organism>
<evidence type="ECO:0000313" key="4">
    <source>
        <dbReference type="Proteomes" id="UP000029661"/>
    </source>
</evidence>
<protein>
    <submittedName>
        <fullName evidence="2">Formylmethanofuran dehydrogenase subunit C</fullName>
    </submittedName>
</protein>
<dbReference type="PANTHER" id="PTHR39673">
    <property type="entry name" value="TUNGSTEN FORMYLMETHANOFURAN DEHYDROGENASE, SUBUNIT C (FWDC)"/>
    <property type="match status" value="1"/>
</dbReference>
<feature type="compositionally biased region" description="Polar residues" evidence="1">
    <location>
        <begin position="290"/>
        <end position="301"/>
    </location>
</feature>
<dbReference type="KEGG" id="mfc:BRM9_0573"/>
<dbReference type="Proteomes" id="UP000062768">
    <property type="component" value="Chromosome I"/>
</dbReference>
<keyword evidence="5" id="KW-1185">Reference proteome</keyword>
<reference evidence="3" key="2">
    <citation type="submission" date="2014-09" db="EMBL/GenBank/DDBJ databases">
        <authorList>
            <person name="Bishop-Lilly K.A."/>
            <person name="Broomall S.M."/>
            <person name="Chain P.S."/>
            <person name="Chertkov O."/>
            <person name="Coyne S.R."/>
            <person name="Daligault H.E."/>
            <person name="Davenport K.W."/>
            <person name="Erkkila T."/>
            <person name="Frey K.G."/>
            <person name="Gibbons H.S."/>
            <person name="Gu W."/>
            <person name="Jaissle J."/>
            <person name="Johnson S.L."/>
            <person name="Koroleva G.I."/>
            <person name="Ladner J.T."/>
            <person name="Lo C.-C."/>
            <person name="Minogue T.D."/>
            <person name="Munk C."/>
            <person name="Palacios G.F."/>
            <person name="Redden C.L."/>
            <person name="Rosenzweig C.N."/>
            <person name="Scholz M.B."/>
            <person name="Teshima H."/>
            <person name="Xu Y."/>
        </authorList>
    </citation>
    <scope>NUCLEOTIDE SEQUENCE</scope>
    <source>
        <strain evidence="3">Mb9</strain>
    </source>
</reference>
<dbReference type="InterPro" id="IPR036485">
    <property type="entry name" value="Glu_synth_asu_C_sf"/>
</dbReference>
<dbReference type="SUPFAM" id="SSF69336">
    <property type="entry name" value="Alpha subunit of glutamate synthase, C-terminal domain"/>
    <property type="match status" value="1"/>
</dbReference>